<evidence type="ECO:0000259" key="9">
    <source>
        <dbReference type="SMART" id="SM00199"/>
    </source>
</evidence>
<feature type="compositionally biased region" description="Basic residues" evidence="7">
    <location>
        <begin position="93"/>
        <end position="118"/>
    </location>
</feature>
<evidence type="ECO:0000256" key="7">
    <source>
        <dbReference type="SAM" id="MobiDB-lite"/>
    </source>
</evidence>
<dbReference type="Gene3D" id="2.40.50.40">
    <property type="match status" value="1"/>
</dbReference>
<evidence type="ECO:0000256" key="3">
    <source>
        <dbReference type="ARBA" id="ARBA00022514"/>
    </source>
</evidence>
<gene>
    <name evidence="11" type="primary">LOC102035080</name>
</gene>
<evidence type="ECO:0000256" key="5">
    <source>
        <dbReference type="ARBA" id="ARBA00022729"/>
    </source>
</evidence>
<dbReference type="OrthoDB" id="8900217at2759"/>
<dbReference type="PANTHER" id="PTHR12015:SF111">
    <property type="entry name" value="C-C MOTIF CHEMOKINE 17"/>
    <property type="match status" value="1"/>
</dbReference>
<dbReference type="RefSeq" id="XP_005428133.1">
    <property type="nucleotide sequence ID" value="XM_005428076.2"/>
</dbReference>
<dbReference type="Pfam" id="PF00048">
    <property type="entry name" value="IL8"/>
    <property type="match status" value="1"/>
</dbReference>
<comment type="subcellular location">
    <subcellularLocation>
        <location evidence="1">Secreted</location>
    </subcellularLocation>
</comment>
<dbReference type="InterPro" id="IPR001811">
    <property type="entry name" value="Chemokine_IL8-like_dom"/>
</dbReference>
<dbReference type="InterPro" id="IPR036048">
    <property type="entry name" value="Interleukin_8-like_sf"/>
</dbReference>
<organism evidence="10 11">
    <name type="scientific">Geospiza fortis</name>
    <name type="common">Medium ground-finch</name>
    <dbReference type="NCBI Taxonomy" id="48883"/>
    <lineage>
        <taxon>Eukaryota</taxon>
        <taxon>Metazoa</taxon>
        <taxon>Chordata</taxon>
        <taxon>Craniata</taxon>
        <taxon>Vertebrata</taxon>
        <taxon>Euteleostomi</taxon>
        <taxon>Archelosauria</taxon>
        <taxon>Archosauria</taxon>
        <taxon>Dinosauria</taxon>
        <taxon>Saurischia</taxon>
        <taxon>Theropoda</taxon>
        <taxon>Coelurosauria</taxon>
        <taxon>Aves</taxon>
        <taxon>Neognathae</taxon>
        <taxon>Neoaves</taxon>
        <taxon>Telluraves</taxon>
        <taxon>Australaves</taxon>
        <taxon>Passeriformes</taxon>
        <taxon>Thraupidae</taxon>
        <taxon>Geospiza</taxon>
    </lineage>
</organism>
<evidence type="ECO:0000256" key="1">
    <source>
        <dbReference type="ARBA" id="ARBA00004613"/>
    </source>
</evidence>
<dbReference type="GeneID" id="102035080"/>
<name>A0A6I9HQL9_GEOFO</name>
<feature type="signal peptide" evidence="8">
    <location>
        <begin position="1"/>
        <end position="22"/>
    </location>
</feature>
<evidence type="ECO:0000313" key="10">
    <source>
        <dbReference type="Proteomes" id="UP000504602"/>
    </source>
</evidence>
<feature type="domain" description="Chemokine interleukin-8-like" evidence="9">
    <location>
        <begin position="27"/>
        <end position="88"/>
    </location>
</feature>
<dbReference type="InParanoid" id="A0A6I9HQL9"/>
<keyword evidence="4" id="KW-0964">Secreted</keyword>
<evidence type="ECO:0000256" key="6">
    <source>
        <dbReference type="ARBA" id="ARBA00023198"/>
    </source>
</evidence>
<sequence length="118" mass="13317">MALRPFLLLLLAASLLIAQAQGIGSSALDCCLKNRPLKKEILGVVTSYHHRGPESGCYLHSVVLITKKNRKICASPTDDTVQKLIQQLDRRAKNNKNRKKGQTQHPRGRPKKQRRQRV</sequence>
<reference evidence="11" key="1">
    <citation type="submission" date="2025-08" db="UniProtKB">
        <authorList>
            <consortium name="RefSeq"/>
        </authorList>
    </citation>
    <scope>IDENTIFICATION</scope>
</reference>
<protein>
    <submittedName>
        <fullName evidence="11">C-C motif chemokine 5-like</fullName>
    </submittedName>
</protein>
<feature type="chain" id="PRO_5026734806" evidence="8">
    <location>
        <begin position="23"/>
        <end position="118"/>
    </location>
</feature>
<dbReference type="GO" id="GO:0006955">
    <property type="term" value="P:immune response"/>
    <property type="evidence" value="ECO:0007669"/>
    <property type="project" value="InterPro"/>
</dbReference>
<dbReference type="Proteomes" id="UP000504602">
    <property type="component" value="Unplaced"/>
</dbReference>
<evidence type="ECO:0000313" key="11">
    <source>
        <dbReference type="RefSeq" id="XP_005428133.1"/>
    </source>
</evidence>
<keyword evidence="3" id="KW-0202">Cytokine</keyword>
<dbReference type="PANTHER" id="PTHR12015">
    <property type="entry name" value="SMALL INDUCIBLE CYTOKINE A"/>
    <property type="match status" value="1"/>
</dbReference>
<dbReference type="GO" id="GO:0006954">
    <property type="term" value="P:inflammatory response"/>
    <property type="evidence" value="ECO:0007669"/>
    <property type="project" value="UniProtKB-KW"/>
</dbReference>
<accession>A0A6I9HQL9</accession>
<dbReference type="SUPFAM" id="SSF54117">
    <property type="entry name" value="Interleukin 8-like chemokines"/>
    <property type="match status" value="1"/>
</dbReference>
<dbReference type="GO" id="GO:0008009">
    <property type="term" value="F:chemokine activity"/>
    <property type="evidence" value="ECO:0007669"/>
    <property type="project" value="InterPro"/>
</dbReference>
<dbReference type="GO" id="GO:0005615">
    <property type="term" value="C:extracellular space"/>
    <property type="evidence" value="ECO:0007669"/>
    <property type="project" value="UniProtKB-KW"/>
</dbReference>
<dbReference type="AlphaFoldDB" id="A0A6I9HQL9"/>
<dbReference type="KEGG" id="gfr:102035080"/>
<dbReference type="InterPro" id="IPR039809">
    <property type="entry name" value="Chemokine_b/g/d"/>
</dbReference>
<feature type="region of interest" description="Disordered" evidence="7">
    <location>
        <begin position="87"/>
        <end position="118"/>
    </location>
</feature>
<evidence type="ECO:0000256" key="8">
    <source>
        <dbReference type="SAM" id="SignalP"/>
    </source>
</evidence>
<keyword evidence="5 8" id="KW-0732">Signal</keyword>
<keyword evidence="6" id="KW-0395">Inflammatory response</keyword>
<keyword evidence="2" id="KW-0145">Chemotaxis</keyword>
<proteinExistence type="predicted"/>
<evidence type="ECO:0000256" key="4">
    <source>
        <dbReference type="ARBA" id="ARBA00022525"/>
    </source>
</evidence>
<dbReference type="SMART" id="SM00199">
    <property type="entry name" value="SCY"/>
    <property type="match status" value="1"/>
</dbReference>
<evidence type="ECO:0000256" key="2">
    <source>
        <dbReference type="ARBA" id="ARBA00022500"/>
    </source>
</evidence>
<keyword evidence="10" id="KW-1185">Reference proteome</keyword>
<dbReference type="FunCoup" id="A0A6I9HQL9">
    <property type="interactions" value="50"/>
</dbReference>